<organism evidence="2 3">
    <name type="scientific">Copranaerobaculum intestinale</name>
    <dbReference type="NCBI Taxonomy" id="2692629"/>
    <lineage>
        <taxon>Bacteria</taxon>
        <taxon>Bacillati</taxon>
        <taxon>Bacillota</taxon>
        <taxon>Erysipelotrichia</taxon>
        <taxon>Erysipelotrichales</taxon>
        <taxon>Erysipelotrichaceae</taxon>
        <taxon>Copranaerobaculum</taxon>
    </lineage>
</organism>
<dbReference type="InterPro" id="IPR003607">
    <property type="entry name" value="HD/PDEase_dom"/>
</dbReference>
<evidence type="ECO:0000313" key="3">
    <source>
        <dbReference type="Proteomes" id="UP000434036"/>
    </source>
</evidence>
<evidence type="ECO:0000313" key="2">
    <source>
        <dbReference type="EMBL" id="MXQ73657.1"/>
    </source>
</evidence>
<accession>A0A6N8UE31</accession>
<reference evidence="2 3" key="1">
    <citation type="submission" date="2019-12" db="EMBL/GenBank/DDBJ databases">
        <authorList>
            <person name="Yang R."/>
        </authorList>
    </citation>
    <scope>NUCLEOTIDE SEQUENCE [LARGE SCALE GENOMIC DNA]</scope>
    <source>
        <strain evidence="2 3">DONG20-135</strain>
    </source>
</reference>
<feature type="domain" description="HD" evidence="1">
    <location>
        <begin position="49"/>
        <end position="153"/>
    </location>
</feature>
<dbReference type="Pfam" id="PF01966">
    <property type="entry name" value="HD"/>
    <property type="match status" value="1"/>
</dbReference>
<dbReference type="CDD" id="cd00077">
    <property type="entry name" value="HDc"/>
    <property type="match status" value="1"/>
</dbReference>
<evidence type="ECO:0000259" key="1">
    <source>
        <dbReference type="Pfam" id="PF01966"/>
    </source>
</evidence>
<name>A0A6N8UE31_9FIRM</name>
<keyword evidence="3" id="KW-1185">Reference proteome</keyword>
<dbReference type="EMBL" id="WUUQ01000002">
    <property type="protein sequence ID" value="MXQ73657.1"/>
    <property type="molecule type" value="Genomic_DNA"/>
</dbReference>
<sequence length="184" mass="21608">MQKAILSRIDLQSADHAIAQEFLNCIHDILEIDDVKQLKSFYQHFKTSRFQHCLNVSYYTFLICRRFHMDYVSAARAALVHDLYLYDWRNDEQPIEGRHSVVHPQIALQNAQLHMEINDLMEDIILHHMWPISIKMPRHKEAWVVQGVDKYCALAEFAKQGLCSLVPRRLAVSFLTCLFILVRS</sequence>
<protein>
    <submittedName>
        <fullName evidence="2">Phosphohydrolase</fullName>
    </submittedName>
</protein>
<dbReference type="GO" id="GO:0016787">
    <property type="term" value="F:hydrolase activity"/>
    <property type="evidence" value="ECO:0007669"/>
    <property type="project" value="UniProtKB-KW"/>
</dbReference>
<gene>
    <name evidence="2" type="ORF">GSF08_06875</name>
</gene>
<dbReference type="RefSeq" id="WP_160625093.1">
    <property type="nucleotide sequence ID" value="NZ_WUUQ01000002.1"/>
</dbReference>
<dbReference type="InterPro" id="IPR006674">
    <property type="entry name" value="HD_domain"/>
</dbReference>
<reference evidence="2 3" key="2">
    <citation type="submission" date="2020-01" db="EMBL/GenBank/DDBJ databases">
        <title>Clostridiaceae sp. nov. isolated from the gut of human by culturomics.</title>
        <authorList>
            <person name="Chang Y."/>
        </authorList>
    </citation>
    <scope>NUCLEOTIDE SEQUENCE [LARGE SCALE GENOMIC DNA]</scope>
    <source>
        <strain evidence="2 3">DONG20-135</strain>
    </source>
</reference>
<dbReference type="SUPFAM" id="SSF109604">
    <property type="entry name" value="HD-domain/PDEase-like"/>
    <property type="match status" value="1"/>
</dbReference>
<proteinExistence type="predicted"/>
<dbReference type="AlphaFoldDB" id="A0A6N8UE31"/>
<dbReference type="Proteomes" id="UP000434036">
    <property type="component" value="Unassembled WGS sequence"/>
</dbReference>
<dbReference type="Gene3D" id="1.10.3210.10">
    <property type="entry name" value="Hypothetical protein af1432"/>
    <property type="match status" value="1"/>
</dbReference>
<comment type="caution">
    <text evidence="2">The sequence shown here is derived from an EMBL/GenBank/DDBJ whole genome shotgun (WGS) entry which is preliminary data.</text>
</comment>
<keyword evidence="2" id="KW-0378">Hydrolase</keyword>